<dbReference type="PANTHER" id="PTHR30413">
    <property type="entry name" value="INNER MEMBRANE TRANSPORT PERMEASE"/>
    <property type="match status" value="1"/>
</dbReference>
<feature type="transmembrane region" description="Helical" evidence="9">
    <location>
        <begin position="136"/>
        <end position="158"/>
    </location>
</feature>
<organism evidence="11 12">
    <name type="scientific">Paenibacillus arenilitoris</name>
    <dbReference type="NCBI Taxonomy" id="2772299"/>
    <lineage>
        <taxon>Bacteria</taxon>
        <taxon>Bacillati</taxon>
        <taxon>Bacillota</taxon>
        <taxon>Bacilli</taxon>
        <taxon>Bacillales</taxon>
        <taxon>Paenibacillaceae</taxon>
        <taxon>Paenibacillus</taxon>
    </lineage>
</organism>
<dbReference type="Proteomes" id="UP000632125">
    <property type="component" value="Unassembled WGS sequence"/>
</dbReference>
<comment type="similarity">
    <text evidence="2 9">Belongs to the ABC-2 integral membrane protein family.</text>
</comment>
<sequence>MFKKYQHDFSLLWMIAKRDLVTRYNNTYLGFFWTLLQPLFLGGTYYYVFKYISKIEIPNFFIFLLAGLFPWVWLQSGIAQSCGSVIGNTGIVKKVKFNRSILPMATIVQTGVHFLLCFLILVIFMLFNGYFPRLNWVIYIPVLLVQQFLLMLGISFIVSSANVIYRDLDYIITTMLSILFFFTPIGYSIENVPESIEKFVSLNPFTGLIEGWRSIILFNESPVPYLLIPFLFSLLFLLIGYFIYNKIQKDFSELL</sequence>
<evidence type="ECO:0000256" key="7">
    <source>
        <dbReference type="ARBA" id="ARBA00022989"/>
    </source>
</evidence>
<feature type="transmembrane region" description="Helical" evidence="9">
    <location>
        <begin position="223"/>
        <end position="244"/>
    </location>
</feature>
<evidence type="ECO:0000256" key="4">
    <source>
        <dbReference type="ARBA" id="ARBA00022475"/>
    </source>
</evidence>
<evidence type="ECO:0000256" key="9">
    <source>
        <dbReference type="RuleBase" id="RU361157"/>
    </source>
</evidence>
<feature type="domain" description="ABC transmembrane type-2" evidence="10">
    <location>
        <begin position="29"/>
        <end position="247"/>
    </location>
</feature>
<keyword evidence="4 9" id="KW-1003">Cell membrane</keyword>
<dbReference type="Pfam" id="PF01061">
    <property type="entry name" value="ABC2_membrane"/>
    <property type="match status" value="1"/>
</dbReference>
<protein>
    <recommendedName>
        <fullName evidence="9">Transport permease protein</fullName>
    </recommendedName>
</protein>
<keyword evidence="7 9" id="KW-1133">Transmembrane helix</keyword>
<gene>
    <name evidence="11" type="ORF">IDH41_05165</name>
</gene>
<reference evidence="11" key="1">
    <citation type="submission" date="2020-09" db="EMBL/GenBank/DDBJ databases">
        <title>A novel bacterium of genus Paenibacillus, isolated from South China Sea.</title>
        <authorList>
            <person name="Huang H."/>
            <person name="Mo K."/>
            <person name="Hu Y."/>
        </authorList>
    </citation>
    <scope>NUCLEOTIDE SEQUENCE</scope>
    <source>
        <strain evidence="11">IB182493</strain>
    </source>
</reference>
<dbReference type="PROSITE" id="PS51012">
    <property type="entry name" value="ABC_TM2"/>
    <property type="match status" value="1"/>
</dbReference>
<proteinExistence type="inferred from homology"/>
<dbReference type="GO" id="GO:0005886">
    <property type="term" value="C:plasma membrane"/>
    <property type="evidence" value="ECO:0007669"/>
    <property type="project" value="UniProtKB-SubCell"/>
</dbReference>
<evidence type="ECO:0000313" key="11">
    <source>
        <dbReference type="EMBL" id="MBD2867961.1"/>
    </source>
</evidence>
<name>A0A927H426_9BACL</name>
<evidence type="ECO:0000256" key="3">
    <source>
        <dbReference type="ARBA" id="ARBA00022448"/>
    </source>
</evidence>
<dbReference type="GO" id="GO:0140359">
    <property type="term" value="F:ABC-type transporter activity"/>
    <property type="evidence" value="ECO:0007669"/>
    <property type="project" value="InterPro"/>
</dbReference>
<comment type="subcellular location">
    <subcellularLocation>
        <location evidence="1">Cell inner membrane</location>
        <topology evidence="1">Multi-pass membrane protein</topology>
    </subcellularLocation>
    <subcellularLocation>
        <location evidence="9">Cell membrane</location>
        <topology evidence="9">Multi-pass membrane protein</topology>
    </subcellularLocation>
</comment>
<evidence type="ECO:0000256" key="1">
    <source>
        <dbReference type="ARBA" id="ARBA00004429"/>
    </source>
</evidence>
<dbReference type="InterPro" id="IPR013525">
    <property type="entry name" value="ABC2_TM"/>
</dbReference>
<evidence type="ECO:0000256" key="2">
    <source>
        <dbReference type="ARBA" id="ARBA00007783"/>
    </source>
</evidence>
<keyword evidence="6 9" id="KW-0812">Transmembrane</keyword>
<evidence type="ECO:0000256" key="8">
    <source>
        <dbReference type="ARBA" id="ARBA00023136"/>
    </source>
</evidence>
<keyword evidence="5" id="KW-0997">Cell inner membrane</keyword>
<feature type="transmembrane region" description="Helical" evidence="9">
    <location>
        <begin position="170"/>
        <end position="189"/>
    </location>
</feature>
<evidence type="ECO:0000259" key="10">
    <source>
        <dbReference type="PROSITE" id="PS51012"/>
    </source>
</evidence>
<evidence type="ECO:0000256" key="6">
    <source>
        <dbReference type="ARBA" id="ARBA00022692"/>
    </source>
</evidence>
<keyword evidence="3 9" id="KW-0813">Transport</keyword>
<feature type="transmembrane region" description="Helical" evidence="9">
    <location>
        <begin position="60"/>
        <end position="86"/>
    </location>
</feature>
<comment type="caution">
    <text evidence="11">The sequence shown here is derived from an EMBL/GenBank/DDBJ whole genome shotgun (WGS) entry which is preliminary data.</text>
</comment>
<evidence type="ECO:0000313" key="12">
    <source>
        <dbReference type="Proteomes" id="UP000632125"/>
    </source>
</evidence>
<evidence type="ECO:0000256" key="5">
    <source>
        <dbReference type="ARBA" id="ARBA00022519"/>
    </source>
</evidence>
<accession>A0A927H426</accession>
<keyword evidence="8 9" id="KW-0472">Membrane</keyword>
<dbReference type="EMBL" id="JACXIY010000006">
    <property type="protein sequence ID" value="MBD2867961.1"/>
    <property type="molecule type" value="Genomic_DNA"/>
</dbReference>
<feature type="transmembrane region" description="Helical" evidence="9">
    <location>
        <begin position="27"/>
        <end position="48"/>
    </location>
</feature>
<dbReference type="GO" id="GO:0015920">
    <property type="term" value="P:lipopolysaccharide transport"/>
    <property type="evidence" value="ECO:0007669"/>
    <property type="project" value="TreeGrafter"/>
</dbReference>
<dbReference type="AlphaFoldDB" id="A0A927H426"/>
<keyword evidence="12" id="KW-1185">Reference proteome</keyword>
<dbReference type="PANTHER" id="PTHR30413:SF8">
    <property type="entry name" value="TRANSPORT PERMEASE PROTEIN"/>
    <property type="match status" value="1"/>
</dbReference>
<feature type="transmembrane region" description="Helical" evidence="9">
    <location>
        <begin position="107"/>
        <end position="130"/>
    </location>
</feature>
<dbReference type="InterPro" id="IPR047817">
    <property type="entry name" value="ABC2_TM_bact-type"/>
</dbReference>